<feature type="transmembrane region" description="Helical" evidence="1">
    <location>
        <begin position="219"/>
        <end position="240"/>
    </location>
</feature>
<feature type="transmembrane region" description="Helical" evidence="1">
    <location>
        <begin position="89"/>
        <end position="112"/>
    </location>
</feature>
<accession>A0A5C3QPD7</accession>
<name>A0A5C3QPD7_9AGAR</name>
<keyword evidence="1" id="KW-0472">Membrane</keyword>
<organism evidence="2 3">
    <name type="scientific">Pterulicium gracile</name>
    <dbReference type="NCBI Taxonomy" id="1884261"/>
    <lineage>
        <taxon>Eukaryota</taxon>
        <taxon>Fungi</taxon>
        <taxon>Dikarya</taxon>
        <taxon>Basidiomycota</taxon>
        <taxon>Agaricomycotina</taxon>
        <taxon>Agaricomycetes</taxon>
        <taxon>Agaricomycetidae</taxon>
        <taxon>Agaricales</taxon>
        <taxon>Pleurotineae</taxon>
        <taxon>Pterulaceae</taxon>
        <taxon>Pterulicium</taxon>
    </lineage>
</organism>
<dbReference type="EMBL" id="ML178819">
    <property type="protein sequence ID" value="TFL03845.1"/>
    <property type="molecule type" value="Genomic_DNA"/>
</dbReference>
<feature type="transmembrane region" description="Helical" evidence="1">
    <location>
        <begin position="124"/>
        <end position="151"/>
    </location>
</feature>
<keyword evidence="3" id="KW-1185">Reference proteome</keyword>
<gene>
    <name evidence="2" type="ORF">BDV98DRAFT_602359</name>
</gene>
<evidence type="ECO:0000256" key="1">
    <source>
        <dbReference type="SAM" id="Phobius"/>
    </source>
</evidence>
<feature type="transmembrane region" description="Helical" evidence="1">
    <location>
        <begin position="16"/>
        <end position="37"/>
    </location>
</feature>
<dbReference type="Proteomes" id="UP000305067">
    <property type="component" value="Unassembled WGS sequence"/>
</dbReference>
<keyword evidence="1" id="KW-0812">Transmembrane</keyword>
<reference evidence="2 3" key="1">
    <citation type="journal article" date="2019" name="Nat. Ecol. Evol.">
        <title>Megaphylogeny resolves global patterns of mushroom evolution.</title>
        <authorList>
            <person name="Varga T."/>
            <person name="Krizsan K."/>
            <person name="Foldi C."/>
            <person name="Dima B."/>
            <person name="Sanchez-Garcia M."/>
            <person name="Sanchez-Ramirez S."/>
            <person name="Szollosi G.J."/>
            <person name="Szarkandi J.G."/>
            <person name="Papp V."/>
            <person name="Albert L."/>
            <person name="Andreopoulos W."/>
            <person name="Angelini C."/>
            <person name="Antonin V."/>
            <person name="Barry K.W."/>
            <person name="Bougher N.L."/>
            <person name="Buchanan P."/>
            <person name="Buyck B."/>
            <person name="Bense V."/>
            <person name="Catcheside P."/>
            <person name="Chovatia M."/>
            <person name="Cooper J."/>
            <person name="Damon W."/>
            <person name="Desjardin D."/>
            <person name="Finy P."/>
            <person name="Geml J."/>
            <person name="Haridas S."/>
            <person name="Hughes K."/>
            <person name="Justo A."/>
            <person name="Karasinski D."/>
            <person name="Kautmanova I."/>
            <person name="Kiss B."/>
            <person name="Kocsube S."/>
            <person name="Kotiranta H."/>
            <person name="LaButti K.M."/>
            <person name="Lechner B.E."/>
            <person name="Liimatainen K."/>
            <person name="Lipzen A."/>
            <person name="Lukacs Z."/>
            <person name="Mihaltcheva S."/>
            <person name="Morgado L.N."/>
            <person name="Niskanen T."/>
            <person name="Noordeloos M.E."/>
            <person name="Ohm R.A."/>
            <person name="Ortiz-Santana B."/>
            <person name="Ovrebo C."/>
            <person name="Racz N."/>
            <person name="Riley R."/>
            <person name="Savchenko A."/>
            <person name="Shiryaev A."/>
            <person name="Soop K."/>
            <person name="Spirin V."/>
            <person name="Szebenyi C."/>
            <person name="Tomsovsky M."/>
            <person name="Tulloss R.E."/>
            <person name="Uehling J."/>
            <person name="Grigoriev I.V."/>
            <person name="Vagvolgyi C."/>
            <person name="Papp T."/>
            <person name="Martin F.M."/>
            <person name="Miettinen O."/>
            <person name="Hibbett D.S."/>
            <person name="Nagy L.G."/>
        </authorList>
    </citation>
    <scope>NUCLEOTIDE SEQUENCE [LARGE SCALE GENOMIC DNA]</scope>
    <source>
        <strain evidence="2 3">CBS 309.79</strain>
    </source>
</reference>
<feature type="transmembrane region" description="Helical" evidence="1">
    <location>
        <begin position="171"/>
        <end position="196"/>
    </location>
</feature>
<evidence type="ECO:0008006" key="4">
    <source>
        <dbReference type="Google" id="ProtNLM"/>
    </source>
</evidence>
<evidence type="ECO:0000313" key="3">
    <source>
        <dbReference type="Proteomes" id="UP000305067"/>
    </source>
</evidence>
<proteinExistence type="predicted"/>
<dbReference type="STRING" id="1884261.A0A5C3QPD7"/>
<protein>
    <recommendedName>
        <fullName evidence="4">G-protein coupled receptors family 1 profile domain-containing protein</fullName>
    </recommendedName>
</protein>
<sequence length="294" mass="31692">MSGQHVPSSPNSLPPVAVAFDALMSIAISFSLLALIPPLVTSRLTRMKTWFSLLCTNIIYCLVHLLLLGQQTGPPPKTGLCLLQAGLMYAAPPTLAAAATIFVLELYLRLVAAVRGTQFKEGPIYVMIWGLPAVPTIIFWVDGLIGVFNLAAVKRRPNGLFCHIEMYPPTLITGATTTLLILGMLWFEVLIIILLARQGCFEAGEMGNVKIGDGFPRSLFVRMIVISVTGLGAVIAIAVINLENLQGDPSSATLISLAIMPLSVSGLLLTQKDILAFYCGLRTRRDPYDASRLA</sequence>
<dbReference type="OrthoDB" id="2896404at2759"/>
<feature type="transmembrane region" description="Helical" evidence="1">
    <location>
        <begin position="252"/>
        <end position="270"/>
    </location>
</feature>
<feature type="transmembrane region" description="Helical" evidence="1">
    <location>
        <begin position="49"/>
        <end position="69"/>
    </location>
</feature>
<dbReference type="AlphaFoldDB" id="A0A5C3QPD7"/>
<evidence type="ECO:0000313" key="2">
    <source>
        <dbReference type="EMBL" id="TFL03845.1"/>
    </source>
</evidence>
<keyword evidence="1" id="KW-1133">Transmembrane helix</keyword>